<organism evidence="8 9">
    <name type="scientific">Lichtheimia ornata</name>
    <dbReference type="NCBI Taxonomy" id="688661"/>
    <lineage>
        <taxon>Eukaryota</taxon>
        <taxon>Fungi</taxon>
        <taxon>Fungi incertae sedis</taxon>
        <taxon>Mucoromycota</taxon>
        <taxon>Mucoromycotina</taxon>
        <taxon>Mucoromycetes</taxon>
        <taxon>Mucorales</taxon>
        <taxon>Lichtheimiaceae</taxon>
        <taxon>Lichtheimia</taxon>
    </lineage>
</organism>
<dbReference type="GO" id="GO:0000387">
    <property type="term" value="P:spliceosomal snRNP assembly"/>
    <property type="evidence" value="ECO:0007669"/>
    <property type="project" value="InterPro"/>
</dbReference>
<evidence type="ECO:0000256" key="1">
    <source>
        <dbReference type="ARBA" id="ARBA00004496"/>
    </source>
</evidence>
<evidence type="ECO:0000256" key="6">
    <source>
        <dbReference type="ARBA" id="ARBA00047179"/>
    </source>
</evidence>
<accession>A0AAD7Y5B1</accession>
<evidence type="ECO:0000256" key="4">
    <source>
        <dbReference type="ARBA" id="ARBA00023187"/>
    </source>
</evidence>
<dbReference type="AlphaFoldDB" id="A0AAD7Y5B1"/>
<dbReference type="PANTHER" id="PTHR12794:SF0">
    <property type="entry name" value="GEM-ASSOCIATED PROTEIN 2"/>
    <property type="match status" value="1"/>
</dbReference>
<dbReference type="PIRSF" id="PIRSF038038">
    <property type="entry name" value="SMN_Gemin2"/>
    <property type="match status" value="1"/>
</dbReference>
<comment type="similarity">
    <text evidence="5">Belongs to the gemin-2 family.</text>
</comment>
<evidence type="ECO:0000256" key="3">
    <source>
        <dbReference type="ARBA" id="ARBA00022664"/>
    </source>
</evidence>
<reference evidence="8 9" key="1">
    <citation type="submission" date="2023-03" db="EMBL/GenBank/DDBJ databases">
        <title>Genome sequence of Lichtheimia ornata CBS 291.66.</title>
        <authorList>
            <person name="Mohabir J.T."/>
            <person name="Shea T.P."/>
            <person name="Kurbessoian T."/>
            <person name="Berby B."/>
            <person name="Fontaine J."/>
            <person name="Livny J."/>
            <person name="Gnirke A."/>
            <person name="Stajich J.E."/>
            <person name="Cuomo C.A."/>
        </authorList>
    </citation>
    <scope>NUCLEOTIDE SEQUENCE [LARGE SCALE GENOMIC DNA]</scope>
    <source>
        <strain evidence="8">CBS 291.66</strain>
    </source>
</reference>
<dbReference type="EMBL" id="JARTCD010000001">
    <property type="protein sequence ID" value="KAJ8664078.1"/>
    <property type="molecule type" value="Genomic_DNA"/>
</dbReference>
<keyword evidence="4" id="KW-0508">mRNA splicing</keyword>
<evidence type="ECO:0000256" key="7">
    <source>
        <dbReference type="SAM" id="MobiDB-lite"/>
    </source>
</evidence>
<dbReference type="GeneID" id="83207778"/>
<dbReference type="GO" id="GO:0000245">
    <property type="term" value="P:spliceosomal complex assembly"/>
    <property type="evidence" value="ECO:0007669"/>
    <property type="project" value="InterPro"/>
</dbReference>
<dbReference type="InterPro" id="IPR017364">
    <property type="entry name" value="GEMIN2"/>
</dbReference>
<keyword evidence="3" id="KW-0507">mRNA processing</keyword>
<evidence type="ECO:0000313" key="9">
    <source>
        <dbReference type="Proteomes" id="UP001234581"/>
    </source>
</evidence>
<dbReference type="InterPro" id="IPR035426">
    <property type="entry name" value="Gemin2/Brr1"/>
</dbReference>
<keyword evidence="2" id="KW-0963">Cytoplasm</keyword>
<dbReference type="GO" id="GO:0032797">
    <property type="term" value="C:SMN complex"/>
    <property type="evidence" value="ECO:0007669"/>
    <property type="project" value="TreeGrafter"/>
</dbReference>
<evidence type="ECO:0000256" key="2">
    <source>
        <dbReference type="ARBA" id="ARBA00022490"/>
    </source>
</evidence>
<feature type="region of interest" description="Disordered" evidence="7">
    <location>
        <begin position="1"/>
        <end position="22"/>
    </location>
</feature>
<sequence>MSRRIFSQVQEKEDNDNDYGSRAALPISKTKADLVNGQPVSGEDYLLLVRQQSKKCAQTVTAPPPKEKAKLSLPPQFRFFESESNDTCLVLPDSEWQEGFVTYFKSYQEYAQSTKDQVKTNQVAPTQKAAWHTFCYSKTPSIEKLNVVASLSQPVIIAVLRYYTEWLEDMSEGECLWIYTLLLYLDPVMTAEHTSILRDISRKCIKLRSDKQEHDEQVFRLNMIITIIGKVFSQADLL</sequence>
<comment type="subcellular location">
    <subcellularLocation>
        <location evidence="1">Cytoplasm</location>
    </subcellularLocation>
</comment>
<evidence type="ECO:0000256" key="5">
    <source>
        <dbReference type="ARBA" id="ARBA00025758"/>
    </source>
</evidence>
<dbReference type="Gene3D" id="1.20.58.1070">
    <property type="match status" value="1"/>
</dbReference>
<dbReference type="RefSeq" id="XP_058348990.1">
    <property type="nucleotide sequence ID" value="XM_058480467.1"/>
</dbReference>
<protein>
    <recommendedName>
        <fullName evidence="6">Gem-associated protein 2</fullName>
    </recommendedName>
</protein>
<comment type="caution">
    <text evidence="8">The sequence shown here is derived from an EMBL/GenBank/DDBJ whole genome shotgun (WGS) entry which is preliminary data.</text>
</comment>
<dbReference type="PANTHER" id="PTHR12794">
    <property type="entry name" value="GEMIN2"/>
    <property type="match status" value="1"/>
</dbReference>
<evidence type="ECO:0000313" key="8">
    <source>
        <dbReference type="EMBL" id="KAJ8664078.1"/>
    </source>
</evidence>
<keyword evidence="9" id="KW-1185">Reference proteome</keyword>
<dbReference type="Pfam" id="PF04938">
    <property type="entry name" value="SIP1"/>
    <property type="match status" value="1"/>
</dbReference>
<proteinExistence type="inferred from homology"/>
<dbReference type="Proteomes" id="UP001234581">
    <property type="component" value="Unassembled WGS sequence"/>
</dbReference>
<gene>
    <name evidence="8" type="ORF">O0I10_000356</name>
</gene>
<dbReference type="GO" id="GO:0005681">
    <property type="term" value="C:spliceosomal complex"/>
    <property type="evidence" value="ECO:0007669"/>
    <property type="project" value="InterPro"/>
</dbReference>
<name>A0AAD7Y5B1_9FUNG</name>